<organism evidence="1 2">
    <name type="scientific">Leptidea sinapis</name>
    <dbReference type="NCBI Taxonomy" id="189913"/>
    <lineage>
        <taxon>Eukaryota</taxon>
        <taxon>Metazoa</taxon>
        <taxon>Ecdysozoa</taxon>
        <taxon>Arthropoda</taxon>
        <taxon>Hexapoda</taxon>
        <taxon>Insecta</taxon>
        <taxon>Pterygota</taxon>
        <taxon>Neoptera</taxon>
        <taxon>Endopterygota</taxon>
        <taxon>Lepidoptera</taxon>
        <taxon>Glossata</taxon>
        <taxon>Ditrysia</taxon>
        <taxon>Papilionoidea</taxon>
        <taxon>Pieridae</taxon>
        <taxon>Dismorphiinae</taxon>
        <taxon>Leptidea</taxon>
    </lineage>
</organism>
<proteinExistence type="predicted"/>
<accession>A0A5E4PTE0</accession>
<sequence>MFTLSCLTKDIPRFRKSSKNPLSRDKQFSLPISIEMGIDFRNPDIYLKGVPHFFKLHKDET</sequence>
<gene>
    <name evidence="1" type="ORF">LSINAPIS_LOCUS2495</name>
</gene>
<dbReference type="Proteomes" id="UP000324832">
    <property type="component" value="Unassembled WGS sequence"/>
</dbReference>
<keyword evidence="2" id="KW-1185">Reference proteome</keyword>
<evidence type="ECO:0000313" key="1">
    <source>
        <dbReference type="EMBL" id="VVC89356.1"/>
    </source>
</evidence>
<name>A0A5E4PTE0_9NEOP</name>
<dbReference type="AlphaFoldDB" id="A0A5E4PTE0"/>
<evidence type="ECO:0000313" key="2">
    <source>
        <dbReference type="Proteomes" id="UP000324832"/>
    </source>
</evidence>
<dbReference type="EMBL" id="FZQP02000515">
    <property type="protein sequence ID" value="VVC89356.1"/>
    <property type="molecule type" value="Genomic_DNA"/>
</dbReference>
<reference evidence="1 2" key="1">
    <citation type="submission" date="2017-07" db="EMBL/GenBank/DDBJ databases">
        <authorList>
            <person name="Talla V."/>
            <person name="Backstrom N."/>
        </authorList>
    </citation>
    <scope>NUCLEOTIDE SEQUENCE [LARGE SCALE GENOMIC DNA]</scope>
</reference>
<protein>
    <submittedName>
        <fullName evidence="1">Uncharacterized protein</fullName>
    </submittedName>
</protein>